<dbReference type="InterPro" id="IPR025230">
    <property type="entry name" value="DUF4172"/>
</dbReference>
<dbReference type="Proteomes" id="UP000068164">
    <property type="component" value="Unassembled WGS sequence"/>
</dbReference>
<gene>
    <name evidence="2" type="ORF">AS026_31565</name>
</gene>
<accession>A0A120FPL7</accession>
<proteinExistence type="predicted"/>
<sequence length="109" mass="12456">MESLGFRTREATFLRALVDDVVRSSAIQGERLDEQQVRSSLARRLRIYIDGFVTPDRSVEDIVHITLDTTIDCSEPLTTERLFQWHAALFPTGPGPVSHFADVSIRWIR</sequence>
<evidence type="ECO:0000313" key="2">
    <source>
        <dbReference type="EMBL" id="KWV57171.1"/>
    </source>
</evidence>
<comment type="caution">
    <text evidence="2">The sequence shown here is derived from an EMBL/GenBank/DDBJ whole genome shotgun (WGS) entry which is preliminary data.</text>
</comment>
<dbReference type="EMBL" id="LNCD01000031">
    <property type="protein sequence ID" value="KWV57171.1"/>
    <property type="molecule type" value="Genomic_DNA"/>
</dbReference>
<dbReference type="AlphaFoldDB" id="A0A120FPL7"/>
<feature type="domain" description="DUF4172" evidence="1">
    <location>
        <begin position="1"/>
        <end position="46"/>
    </location>
</feature>
<evidence type="ECO:0000313" key="3">
    <source>
        <dbReference type="Proteomes" id="UP000068164"/>
    </source>
</evidence>
<reference evidence="2 3" key="1">
    <citation type="submission" date="2015-11" db="EMBL/GenBank/DDBJ databases">
        <title>Draft Genome Sequence of the Strain BR 10423 (Rhizobium sp.) isolated from nodules of Mimosa pudica.</title>
        <authorList>
            <person name="Barauna A.C."/>
            <person name="Zilli J.E."/>
            <person name="Simoes-Araujo J.L."/>
            <person name="Reis V.M."/>
            <person name="James E.K."/>
            <person name="Reis F.B.Jr."/>
            <person name="Rouws L.F."/>
            <person name="Passos S.R."/>
            <person name="Gois S.R."/>
        </authorList>
    </citation>
    <scope>NUCLEOTIDE SEQUENCE [LARGE SCALE GENOMIC DNA]</scope>
    <source>
        <strain evidence="2 3">BR10423</strain>
    </source>
</reference>
<evidence type="ECO:0000259" key="1">
    <source>
        <dbReference type="Pfam" id="PF13776"/>
    </source>
</evidence>
<organism evidence="2 3">
    <name type="scientific">Rhizobium altiplani</name>
    <dbReference type="NCBI Taxonomy" id="1864509"/>
    <lineage>
        <taxon>Bacteria</taxon>
        <taxon>Pseudomonadati</taxon>
        <taxon>Pseudomonadota</taxon>
        <taxon>Alphaproteobacteria</taxon>
        <taxon>Hyphomicrobiales</taxon>
        <taxon>Rhizobiaceae</taxon>
        <taxon>Rhizobium/Agrobacterium group</taxon>
        <taxon>Rhizobium</taxon>
    </lineage>
</organism>
<name>A0A120FPL7_9HYPH</name>
<dbReference type="Pfam" id="PF13776">
    <property type="entry name" value="DUF4172"/>
    <property type="match status" value="1"/>
</dbReference>
<protein>
    <recommendedName>
        <fullName evidence="1">DUF4172 domain-containing protein</fullName>
    </recommendedName>
</protein>
<keyword evidence="3" id="KW-1185">Reference proteome</keyword>
<dbReference type="OrthoDB" id="9813719at2"/>